<sequence length="89" mass="10003">MAEISSDQIQKMVDKIGLLDPCHHIAIAAILKEEGNVKINENQSGLMVNMSLVSAEVVLKIQNFLDFIAAQESQLKDLEDRKEECKLMF</sequence>
<name>A0A6C0HIN4_9ZZZZ</name>
<keyword evidence="1" id="KW-0175">Coiled coil</keyword>
<dbReference type="AlphaFoldDB" id="A0A6C0HIN4"/>
<evidence type="ECO:0000313" key="2">
    <source>
        <dbReference type="EMBL" id="QHT80359.1"/>
    </source>
</evidence>
<feature type="coiled-coil region" evidence="1">
    <location>
        <begin position="61"/>
        <end position="88"/>
    </location>
</feature>
<proteinExistence type="predicted"/>
<reference evidence="2" key="1">
    <citation type="journal article" date="2020" name="Nature">
        <title>Giant virus diversity and host interactions through global metagenomics.</title>
        <authorList>
            <person name="Schulz F."/>
            <person name="Roux S."/>
            <person name="Paez-Espino D."/>
            <person name="Jungbluth S."/>
            <person name="Walsh D.A."/>
            <person name="Denef V.J."/>
            <person name="McMahon K.D."/>
            <person name="Konstantinidis K.T."/>
            <person name="Eloe-Fadrosh E.A."/>
            <person name="Kyrpides N.C."/>
            <person name="Woyke T."/>
        </authorList>
    </citation>
    <scope>NUCLEOTIDE SEQUENCE</scope>
    <source>
        <strain evidence="2">GVMAG-M-3300023184-120</strain>
    </source>
</reference>
<evidence type="ECO:0008006" key="3">
    <source>
        <dbReference type="Google" id="ProtNLM"/>
    </source>
</evidence>
<accession>A0A6C0HIN4</accession>
<protein>
    <recommendedName>
        <fullName evidence="3">NET domain-containing protein</fullName>
    </recommendedName>
</protein>
<organism evidence="2">
    <name type="scientific">viral metagenome</name>
    <dbReference type="NCBI Taxonomy" id="1070528"/>
    <lineage>
        <taxon>unclassified sequences</taxon>
        <taxon>metagenomes</taxon>
        <taxon>organismal metagenomes</taxon>
    </lineage>
</organism>
<dbReference type="EMBL" id="MN739968">
    <property type="protein sequence ID" value="QHT80359.1"/>
    <property type="molecule type" value="Genomic_DNA"/>
</dbReference>
<evidence type="ECO:0000256" key="1">
    <source>
        <dbReference type="SAM" id="Coils"/>
    </source>
</evidence>